<dbReference type="AlphaFoldDB" id="A0A8J4YJF7"/>
<dbReference type="Proteomes" id="UP000770661">
    <property type="component" value="Unassembled WGS sequence"/>
</dbReference>
<dbReference type="InterPro" id="IPR029052">
    <property type="entry name" value="Metallo-depent_PP-like"/>
</dbReference>
<sequence>MGESGNDSFEAFEEVLELAGGARRGLHPPRGGDLFHEKTGRPRHCQCALHGPAAPNTPFGDRAVNFNILSDPAINFPHTKQVNYLDPNLNVAIPVVSSHPRQPPMNPAGNTKLAVYGMSSVKDEDSTASLWRTRSRCCVPRISHHRMVFNLMVAASEPGPQRGTSNYLPDPFLDPFLGLIFGGHGKDLW</sequence>
<reference evidence="1" key="1">
    <citation type="submission" date="2020-07" db="EMBL/GenBank/DDBJ databases">
        <title>The High-quality genome of the commercially important snow crab, Chionoecetes opilio.</title>
        <authorList>
            <person name="Jeong J.-H."/>
            <person name="Ryu S."/>
        </authorList>
    </citation>
    <scope>NUCLEOTIDE SEQUENCE</scope>
    <source>
        <strain evidence="1">MADBK_172401_WGS</strain>
        <tissue evidence="1">Digestive gland</tissue>
    </source>
</reference>
<evidence type="ECO:0000313" key="2">
    <source>
        <dbReference type="Proteomes" id="UP000770661"/>
    </source>
</evidence>
<dbReference type="GO" id="GO:0035861">
    <property type="term" value="C:site of double-strand break"/>
    <property type="evidence" value="ECO:0007669"/>
    <property type="project" value="TreeGrafter"/>
</dbReference>
<dbReference type="PANTHER" id="PTHR10139">
    <property type="entry name" value="DOUBLE-STRAND BREAK REPAIR PROTEIN MRE11"/>
    <property type="match status" value="1"/>
</dbReference>
<keyword evidence="2" id="KW-1185">Reference proteome</keyword>
<dbReference type="GO" id="GO:0007095">
    <property type="term" value="P:mitotic G2 DNA damage checkpoint signaling"/>
    <property type="evidence" value="ECO:0007669"/>
    <property type="project" value="TreeGrafter"/>
</dbReference>
<dbReference type="GO" id="GO:0030870">
    <property type="term" value="C:Mre11 complex"/>
    <property type="evidence" value="ECO:0007669"/>
    <property type="project" value="TreeGrafter"/>
</dbReference>
<dbReference type="PANTHER" id="PTHR10139:SF1">
    <property type="entry name" value="DOUBLE-STRAND BREAK REPAIR PROTEIN MRE11"/>
    <property type="match status" value="1"/>
</dbReference>
<dbReference type="GO" id="GO:0097552">
    <property type="term" value="P:mitochondrial double-strand break repair via homologous recombination"/>
    <property type="evidence" value="ECO:0007669"/>
    <property type="project" value="TreeGrafter"/>
</dbReference>
<dbReference type="EMBL" id="JACEEZ010009308">
    <property type="protein sequence ID" value="KAG0722585.1"/>
    <property type="molecule type" value="Genomic_DNA"/>
</dbReference>
<dbReference type="Gene3D" id="3.60.21.10">
    <property type="match status" value="2"/>
</dbReference>
<dbReference type="GO" id="GO:0006303">
    <property type="term" value="P:double-strand break repair via nonhomologous end joining"/>
    <property type="evidence" value="ECO:0007669"/>
    <property type="project" value="TreeGrafter"/>
</dbReference>
<dbReference type="OrthoDB" id="30417at2759"/>
<organism evidence="1 2">
    <name type="scientific">Chionoecetes opilio</name>
    <name type="common">Atlantic snow crab</name>
    <name type="synonym">Cancer opilio</name>
    <dbReference type="NCBI Taxonomy" id="41210"/>
    <lineage>
        <taxon>Eukaryota</taxon>
        <taxon>Metazoa</taxon>
        <taxon>Ecdysozoa</taxon>
        <taxon>Arthropoda</taxon>
        <taxon>Crustacea</taxon>
        <taxon>Multicrustacea</taxon>
        <taxon>Malacostraca</taxon>
        <taxon>Eumalacostraca</taxon>
        <taxon>Eucarida</taxon>
        <taxon>Decapoda</taxon>
        <taxon>Pleocyemata</taxon>
        <taxon>Brachyura</taxon>
        <taxon>Eubrachyura</taxon>
        <taxon>Majoidea</taxon>
        <taxon>Majidae</taxon>
        <taxon>Chionoecetes</taxon>
    </lineage>
</organism>
<accession>A0A8J4YJF7</accession>
<dbReference type="GO" id="GO:0000014">
    <property type="term" value="F:single-stranded DNA endodeoxyribonuclease activity"/>
    <property type="evidence" value="ECO:0007669"/>
    <property type="project" value="TreeGrafter"/>
</dbReference>
<evidence type="ECO:0000313" key="1">
    <source>
        <dbReference type="EMBL" id="KAG0722585.1"/>
    </source>
</evidence>
<proteinExistence type="predicted"/>
<dbReference type="GO" id="GO:0000723">
    <property type="term" value="P:telomere maintenance"/>
    <property type="evidence" value="ECO:0007669"/>
    <property type="project" value="TreeGrafter"/>
</dbReference>
<gene>
    <name evidence="1" type="primary">mre11</name>
    <name evidence="1" type="ORF">GWK47_044217</name>
</gene>
<dbReference type="GO" id="GO:0042138">
    <property type="term" value="P:meiotic DNA double-strand break formation"/>
    <property type="evidence" value="ECO:0007669"/>
    <property type="project" value="TreeGrafter"/>
</dbReference>
<dbReference type="GO" id="GO:0000724">
    <property type="term" value="P:double-strand break repair via homologous recombination"/>
    <property type="evidence" value="ECO:0007669"/>
    <property type="project" value="TreeGrafter"/>
</dbReference>
<protein>
    <submittedName>
        <fullName evidence="1">Double-strand break repair protein MRE11</fullName>
    </submittedName>
</protein>
<name>A0A8J4YJF7_CHIOP</name>
<comment type="caution">
    <text evidence="1">The sequence shown here is derived from an EMBL/GenBank/DDBJ whole genome shotgun (WGS) entry which is preliminary data.</text>
</comment>